<dbReference type="RefSeq" id="XP_013381744.1">
    <property type="nucleotide sequence ID" value="XM_013526290.2"/>
</dbReference>
<evidence type="ECO:0000313" key="6">
    <source>
        <dbReference type="Proteomes" id="UP000085678"/>
    </source>
</evidence>
<accession>A0A1S3H9D9</accession>
<dbReference type="InterPro" id="IPR036824">
    <property type="entry name" value="Nucleoplasmin_core_dom_sf"/>
</dbReference>
<evidence type="ECO:0000313" key="7">
    <source>
        <dbReference type="RefSeq" id="XP_013381744.1"/>
    </source>
</evidence>
<dbReference type="STRING" id="7574.A0A1S3H9D9"/>
<dbReference type="FunCoup" id="A0A1S3H9D9">
    <property type="interactions" value="1036"/>
</dbReference>
<dbReference type="InterPro" id="IPR004301">
    <property type="entry name" value="Nucleoplasmin"/>
</dbReference>
<feature type="domain" description="Nucleoplasmin core" evidence="5">
    <location>
        <begin position="20"/>
        <end position="126"/>
    </location>
</feature>
<proteinExistence type="inferred from homology"/>
<dbReference type="GO" id="GO:0006338">
    <property type="term" value="P:chromatin remodeling"/>
    <property type="evidence" value="ECO:0007669"/>
    <property type="project" value="TreeGrafter"/>
</dbReference>
<dbReference type="OrthoDB" id="6075101at2759"/>
<gene>
    <name evidence="7" type="primary">LOC106152629</name>
</gene>
<dbReference type="GO" id="GO:0003682">
    <property type="term" value="F:chromatin binding"/>
    <property type="evidence" value="ECO:0007669"/>
    <property type="project" value="TreeGrafter"/>
</dbReference>
<dbReference type="KEGG" id="lak:106152629"/>
<dbReference type="Gene3D" id="2.60.120.340">
    <property type="entry name" value="Nucleoplasmin core domain"/>
    <property type="match status" value="1"/>
</dbReference>
<dbReference type="InParanoid" id="A0A1S3H9D9"/>
<protein>
    <submittedName>
        <fullName evidence="7">Nucleoplasmin-like protein ANO39</fullName>
    </submittedName>
</protein>
<dbReference type="GeneID" id="106152629"/>
<dbReference type="PANTHER" id="PTHR22747">
    <property type="entry name" value="NUCLEOPLASMIN"/>
    <property type="match status" value="1"/>
</dbReference>
<evidence type="ECO:0000256" key="2">
    <source>
        <dbReference type="ARBA" id="ARBA00010744"/>
    </source>
</evidence>
<dbReference type="GO" id="GO:0003723">
    <property type="term" value="F:RNA binding"/>
    <property type="evidence" value="ECO:0007669"/>
    <property type="project" value="TreeGrafter"/>
</dbReference>
<feature type="region of interest" description="Disordered" evidence="4">
    <location>
        <begin position="129"/>
        <end position="270"/>
    </location>
</feature>
<reference evidence="7" key="1">
    <citation type="submission" date="2025-08" db="UniProtKB">
        <authorList>
            <consortium name="RefSeq"/>
        </authorList>
    </citation>
    <scope>IDENTIFICATION</scope>
    <source>
        <tissue evidence="7">Gonads</tissue>
    </source>
</reference>
<comment type="subcellular location">
    <subcellularLocation>
        <location evidence="1">Nucleus</location>
    </subcellularLocation>
</comment>
<dbReference type="GO" id="GO:0042393">
    <property type="term" value="F:histone binding"/>
    <property type="evidence" value="ECO:0007669"/>
    <property type="project" value="TreeGrafter"/>
</dbReference>
<evidence type="ECO:0000256" key="3">
    <source>
        <dbReference type="ARBA" id="ARBA00023242"/>
    </source>
</evidence>
<evidence type="ECO:0000256" key="4">
    <source>
        <dbReference type="SAM" id="MobiDB-lite"/>
    </source>
</evidence>
<keyword evidence="3" id="KW-0539">Nucleus</keyword>
<feature type="compositionally biased region" description="Low complexity" evidence="4">
    <location>
        <begin position="243"/>
        <end position="261"/>
    </location>
</feature>
<dbReference type="InterPro" id="IPR024057">
    <property type="entry name" value="Nucleoplasmin_core_dom"/>
</dbReference>
<keyword evidence="6" id="KW-1185">Reference proteome</keyword>
<comment type="similarity">
    <text evidence="2">Belongs to the nucleoplasmin family.</text>
</comment>
<organism evidence="6 7">
    <name type="scientific">Lingula anatina</name>
    <name type="common">Brachiopod</name>
    <name type="synonym">Lingula unguis</name>
    <dbReference type="NCBI Taxonomy" id="7574"/>
    <lineage>
        <taxon>Eukaryota</taxon>
        <taxon>Metazoa</taxon>
        <taxon>Spiralia</taxon>
        <taxon>Lophotrochozoa</taxon>
        <taxon>Brachiopoda</taxon>
        <taxon>Linguliformea</taxon>
        <taxon>Lingulata</taxon>
        <taxon>Lingulida</taxon>
        <taxon>Linguloidea</taxon>
        <taxon>Lingulidae</taxon>
        <taxon>Lingula</taxon>
    </lineage>
</organism>
<dbReference type="AlphaFoldDB" id="A0A1S3H9D9"/>
<dbReference type="GO" id="GO:0005730">
    <property type="term" value="C:nucleolus"/>
    <property type="evidence" value="ECO:0007669"/>
    <property type="project" value="TreeGrafter"/>
</dbReference>
<evidence type="ECO:0000256" key="1">
    <source>
        <dbReference type="ARBA" id="ARBA00004123"/>
    </source>
</evidence>
<evidence type="ECO:0000259" key="5">
    <source>
        <dbReference type="Pfam" id="PF03066"/>
    </source>
</evidence>
<dbReference type="GO" id="GO:0005654">
    <property type="term" value="C:nucleoplasm"/>
    <property type="evidence" value="ECO:0007669"/>
    <property type="project" value="TreeGrafter"/>
</dbReference>
<dbReference type="Pfam" id="PF03066">
    <property type="entry name" value="Nucleoplasmin"/>
    <property type="match status" value="1"/>
</dbReference>
<feature type="compositionally biased region" description="Acidic residues" evidence="4">
    <location>
        <begin position="148"/>
        <end position="159"/>
    </location>
</feature>
<sequence>MMAGLLETPDLSYTDHQEYLWCAELSKDKPQAMWNFKEEDEDRDFLSHVLYLKSAVLSTSAETGEDNVIEVETTDYSGSVLKVPIAFLNKGQKNMCHVDHSFDQNTPATFRLIAGTGPVFLTAQHQVEFPQDEEEEDSDEYGEHDTQSEEEVTQEENEDVGGKLSKARKRKATTPATGKEKRGKIDPKAEEKDESMEASTNGTESDEEDEELEEEEESEEEEEEEESPEKSKKSKKKKGAANGKTTSKKAAPAKAKPTSAKKASKGKKVK</sequence>
<dbReference type="GO" id="GO:0005737">
    <property type="term" value="C:cytoplasm"/>
    <property type="evidence" value="ECO:0007669"/>
    <property type="project" value="TreeGrafter"/>
</dbReference>
<dbReference type="Proteomes" id="UP000085678">
    <property type="component" value="Unplaced"/>
</dbReference>
<feature type="compositionally biased region" description="Acidic residues" evidence="4">
    <location>
        <begin position="130"/>
        <end position="140"/>
    </location>
</feature>
<feature type="compositionally biased region" description="Basic and acidic residues" evidence="4">
    <location>
        <begin position="178"/>
        <end position="191"/>
    </location>
</feature>
<dbReference type="SUPFAM" id="SSF69203">
    <property type="entry name" value="Nucleoplasmin-like core domain"/>
    <property type="match status" value="1"/>
</dbReference>
<dbReference type="PANTHER" id="PTHR22747:SF18">
    <property type="entry name" value="GEO09167P1-RELATED"/>
    <property type="match status" value="1"/>
</dbReference>
<feature type="compositionally biased region" description="Acidic residues" evidence="4">
    <location>
        <begin position="204"/>
        <end position="227"/>
    </location>
</feature>
<name>A0A1S3H9D9_LINAN</name>